<dbReference type="SUPFAM" id="SSF55874">
    <property type="entry name" value="ATPase domain of HSP90 chaperone/DNA topoisomerase II/histidine kinase"/>
    <property type="match status" value="1"/>
</dbReference>
<evidence type="ECO:0000256" key="5">
    <source>
        <dbReference type="ARBA" id="ARBA00022553"/>
    </source>
</evidence>
<dbReference type="OrthoDB" id="9813151at2"/>
<dbReference type="Gene3D" id="3.30.450.20">
    <property type="entry name" value="PAS domain"/>
    <property type="match status" value="1"/>
</dbReference>
<organism evidence="13 14">
    <name type="scientific">Cephaloticoccus capnophilus</name>
    <dbReference type="NCBI Taxonomy" id="1548208"/>
    <lineage>
        <taxon>Bacteria</taxon>
        <taxon>Pseudomonadati</taxon>
        <taxon>Verrucomicrobiota</taxon>
        <taxon>Opitutia</taxon>
        <taxon>Opitutales</taxon>
        <taxon>Opitutaceae</taxon>
        <taxon>Cephaloticoccus</taxon>
    </lineage>
</organism>
<dbReference type="CDD" id="cd00075">
    <property type="entry name" value="HATPase"/>
    <property type="match status" value="1"/>
</dbReference>
<proteinExistence type="predicted"/>
<evidence type="ECO:0000256" key="3">
    <source>
        <dbReference type="ARBA" id="ARBA00012438"/>
    </source>
</evidence>
<dbReference type="Gene3D" id="3.30.565.10">
    <property type="entry name" value="Histidine kinase-like ATPase, C-terminal domain"/>
    <property type="match status" value="1"/>
</dbReference>
<evidence type="ECO:0000313" key="14">
    <source>
        <dbReference type="Proteomes" id="UP000071392"/>
    </source>
</evidence>
<evidence type="ECO:0000256" key="9">
    <source>
        <dbReference type="ARBA" id="ARBA00022840"/>
    </source>
</evidence>
<protein>
    <recommendedName>
        <fullName evidence="3">histidine kinase</fullName>
        <ecNumber evidence="3">2.7.13.3</ecNumber>
    </recommendedName>
</protein>
<comment type="caution">
    <text evidence="13">The sequence shown here is derived from an EMBL/GenBank/DDBJ whole genome shotgun (WGS) entry which is preliminary data.</text>
</comment>
<comment type="subcellular location">
    <subcellularLocation>
        <location evidence="2">Cell membrane</location>
    </subcellularLocation>
</comment>
<evidence type="ECO:0000259" key="12">
    <source>
        <dbReference type="PROSITE" id="PS50109"/>
    </source>
</evidence>
<dbReference type="PANTHER" id="PTHR45453:SF1">
    <property type="entry name" value="PHOSPHATE REGULON SENSOR PROTEIN PHOR"/>
    <property type="match status" value="1"/>
</dbReference>
<feature type="domain" description="Histidine kinase" evidence="12">
    <location>
        <begin position="191"/>
        <end position="461"/>
    </location>
</feature>
<evidence type="ECO:0000256" key="2">
    <source>
        <dbReference type="ARBA" id="ARBA00004236"/>
    </source>
</evidence>
<reference evidence="13 14" key="1">
    <citation type="submission" date="2016-02" db="EMBL/GenBank/DDBJ databases">
        <authorList>
            <person name="Wen L."/>
            <person name="He K."/>
            <person name="Yang H."/>
        </authorList>
    </citation>
    <scope>NUCLEOTIDE SEQUENCE [LARGE SCALE GENOMIC DNA]</scope>
    <source>
        <strain evidence="13 14">CV41</strain>
    </source>
</reference>
<sequence length="461" mass="50174">MSWVLPILAVALGAAFYALWARREGLLALESYRRGQLSELSATLGNLQEAVLVVDAENRVRLANHALRRIFADAESLVGARLDAERHGQALLDYLDVVRLRQRTPRRRIEFEAKPRFTGEPERGAGPLVGGASPNNRGEPVAQSVWAEVAGTLMPPLGNDAIGQGAWVLVVLHDITQQHKLETMRKDFVANVSHELRTPLSVIMGYVETLVDAHRTIPEETREQFLLKIQRHTQRLNSLLDDLLSLSRLESEAPNAGGAGSVRERVDLAKLISGVVEDYRGRPAVLEGRFRLCSELIDCGPPAATEGTAPSASVLAESGADAGLYVLGDALQLTRALENLIDNALKYTPSGSEICVSARRVAAAVGADEAEPMDARRLASREVVEVRVRDDGPGIPAEDLPHIFERFYRVDKGRSRAQGGTGLGLSIVKHIVQLHGGRVWARARDEVAGQGTAIYFTLPMA</sequence>
<evidence type="ECO:0000256" key="6">
    <source>
        <dbReference type="ARBA" id="ARBA00022679"/>
    </source>
</evidence>
<evidence type="ECO:0000256" key="10">
    <source>
        <dbReference type="ARBA" id="ARBA00023012"/>
    </source>
</evidence>
<dbReference type="InterPro" id="IPR003594">
    <property type="entry name" value="HATPase_dom"/>
</dbReference>
<dbReference type="PANTHER" id="PTHR45453">
    <property type="entry name" value="PHOSPHATE REGULON SENSOR PROTEIN PHOR"/>
    <property type="match status" value="1"/>
</dbReference>
<dbReference type="EC" id="2.7.13.3" evidence="3"/>
<dbReference type="InterPro" id="IPR005467">
    <property type="entry name" value="His_kinase_dom"/>
</dbReference>
<dbReference type="FunFam" id="3.30.565.10:FF:000006">
    <property type="entry name" value="Sensor histidine kinase WalK"/>
    <property type="match status" value="1"/>
</dbReference>
<dbReference type="InterPro" id="IPR050351">
    <property type="entry name" value="BphY/WalK/GraS-like"/>
</dbReference>
<evidence type="ECO:0000256" key="4">
    <source>
        <dbReference type="ARBA" id="ARBA00022475"/>
    </source>
</evidence>
<keyword evidence="7" id="KW-0547">Nucleotide-binding</keyword>
<keyword evidence="14" id="KW-1185">Reference proteome</keyword>
<dbReference type="Gene3D" id="1.10.287.130">
    <property type="match status" value="1"/>
</dbReference>
<dbReference type="SMART" id="SM00387">
    <property type="entry name" value="HATPase_c"/>
    <property type="match status" value="1"/>
</dbReference>
<keyword evidence="11" id="KW-0472">Membrane</keyword>
<comment type="catalytic activity">
    <reaction evidence="1">
        <text>ATP + protein L-histidine = ADP + protein N-phospho-L-histidine.</text>
        <dbReference type="EC" id="2.7.13.3"/>
    </reaction>
</comment>
<evidence type="ECO:0000256" key="8">
    <source>
        <dbReference type="ARBA" id="ARBA00022777"/>
    </source>
</evidence>
<name>A0A139SQA3_9BACT</name>
<dbReference type="EMBL" id="LSZP01000020">
    <property type="protein sequence ID" value="KXU36694.1"/>
    <property type="molecule type" value="Genomic_DNA"/>
</dbReference>
<dbReference type="SUPFAM" id="SSF47384">
    <property type="entry name" value="Homodimeric domain of signal transducing histidine kinase"/>
    <property type="match status" value="1"/>
</dbReference>
<dbReference type="Proteomes" id="UP000071392">
    <property type="component" value="Unassembled WGS sequence"/>
</dbReference>
<evidence type="ECO:0000256" key="7">
    <source>
        <dbReference type="ARBA" id="ARBA00022741"/>
    </source>
</evidence>
<dbReference type="GO" id="GO:0000155">
    <property type="term" value="F:phosphorelay sensor kinase activity"/>
    <property type="evidence" value="ECO:0007669"/>
    <property type="project" value="InterPro"/>
</dbReference>
<evidence type="ECO:0000256" key="11">
    <source>
        <dbReference type="ARBA" id="ARBA00023136"/>
    </source>
</evidence>
<dbReference type="AlphaFoldDB" id="A0A139SQA3"/>
<keyword evidence="6" id="KW-0808">Transferase</keyword>
<dbReference type="PRINTS" id="PR00344">
    <property type="entry name" value="BCTRLSENSOR"/>
</dbReference>
<accession>A0A139SQA3</accession>
<dbReference type="GO" id="GO:0005886">
    <property type="term" value="C:plasma membrane"/>
    <property type="evidence" value="ECO:0007669"/>
    <property type="project" value="UniProtKB-SubCell"/>
</dbReference>
<dbReference type="GO" id="GO:0016036">
    <property type="term" value="P:cellular response to phosphate starvation"/>
    <property type="evidence" value="ECO:0007669"/>
    <property type="project" value="TreeGrafter"/>
</dbReference>
<keyword evidence="8" id="KW-0418">Kinase</keyword>
<keyword evidence="4" id="KW-1003">Cell membrane</keyword>
<dbReference type="PROSITE" id="PS50109">
    <property type="entry name" value="HIS_KIN"/>
    <property type="match status" value="1"/>
</dbReference>
<gene>
    <name evidence="13" type="ORF">AXK12_02750</name>
</gene>
<dbReference type="InterPro" id="IPR004358">
    <property type="entry name" value="Sig_transdc_His_kin-like_C"/>
</dbReference>
<dbReference type="FunFam" id="1.10.287.130:FF:000008">
    <property type="entry name" value="Two-component sensor histidine kinase"/>
    <property type="match status" value="1"/>
</dbReference>
<dbReference type="STRING" id="1548208.AXK12_02750"/>
<dbReference type="InterPro" id="IPR003661">
    <property type="entry name" value="HisK_dim/P_dom"/>
</dbReference>
<dbReference type="InterPro" id="IPR036097">
    <property type="entry name" value="HisK_dim/P_sf"/>
</dbReference>
<evidence type="ECO:0000256" key="1">
    <source>
        <dbReference type="ARBA" id="ARBA00000085"/>
    </source>
</evidence>
<keyword evidence="9" id="KW-0067">ATP-binding</keyword>
<evidence type="ECO:0000313" key="13">
    <source>
        <dbReference type="EMBL" id="KXU36694.1"/>
    </source>
</evidence>
<dbReference type="Pfam" id="PF02518">
    <property type="entry name" value="HATPase_c"/>
    <property type="match status" value="1"/>
</dbReference>
<dbReference type="GO" id="GO:0004721">
    <property type="term" value="F:phosphoprotein phosphatase activity"/>
    <property type="evidence" value="ECO:0007669"/>
    <property type="project" value="TreeGrafter"/>
</dbReference>
<keyword evidence="10" id="KW-0902">Two-component regulatory system</keyword>
<dbReference type="CDD" id="cd00082">
    <property type="entry name" value="HisKA"/>
    <property type="match status" value="1"/>
</dbReference>
<dbReference type="InterPro" id="IPR036890">
    <property type="entry name" value="HATPase_C_sf"/>
</dbReference>
<keyword evidence="5" id="KW-0597">Phosphoprotein</keyword>
<dbReference type="SMART" id="SM00388">
    <property type="entry name" value="HisKA"/>
    <property type="match status" value="1"/>
</dbReference>
<dbReference type="GO" id="GO:0005524">
    <property type="term" value="F:ATP binding"/>
    <property type="evidence" value="ECO:0007669"/>
    <property type="project" value="UniProtKB-KW"/>
</dbReference>
<dbReference type="Pfam" id="PF00512">
    <property type="entry name" value="HisKA"/>
    <property type="match status" value="1"/>
</dbReference>